<sequence>MADYKSYLAASILTEDKIVTYRLLSRALKVHVNAAKEMLYEFHKQQNAKKPQSIHATYLLSGTKRKEEPTDGEAKKDNDGDNYMQSSPIMSSSMPMPEEDYSTVIPPVLSITLVREEDLEKIRAQYEEINSIHVYSLEPSPLKDLQVLSDITRQLTELCASEDPLETNIKYGIITNPNAKRRSARRPPLPVAAVPVMPKSEAAKPKVTESKPPPPKKEEPKLKSATANDFFGKGKEKTKPKAADKGSASSKESTPIPPTLKRQGSSLMAAFSKSKPKLKHEGTDSSAVASPVLSAAADSPMKDVFDDEEETYVPPPSKVNVEESRKARKDREAALRKMMDESDGDDEPPKPEPEEKSEEESQPKARSESPTKEDPPIVSGGRRRGKRRVTKKKVMKDEDGYLVTKEEAIWESFSEDEPVAKPKPKPLVSSTTAGKKKAPPKAGQGNIMSFFGKK</sequence>
<dbReference type="InterPro" id="IPR041913">
    <property type="entry name" value="POLD3_sf"/>
</dbReference>
<feature type="compositionally biased region" description="Basic residues" evidence="5">
    <location>
        <begin position="381"/>
        <end position="394"/>
    </location>
</feature>
<gene>
    <name evidence="6" type="ORF">GLAREA_08206</name>
</gene>
<dbReference type="OMA" id="QMLYDFH"/>
<dbReference type="Gene3D" id="3.90.1030.20">
    <property type="entry name" value="DNA polymerase delta, p66 (Cdc27) subunit, wHTH domain"/>
    <property type="match status" value="1"/>
</dbReference>
<dbReference type="STRING" id="1116229.S3CGH6"/>
<dbReference type="GO" id="GO:1904161">
    <property type="term" value="P:DNA synthesis involved in UV-damage excision repair"/>
    <property type="evidence" value="ECO:0007669"/>
    <property type="project" value="TreeGrafter"/>
</dbReference>
<comment type="subcellular location">
    <subcellularLocation>
        <location evidence="1">Nucleus</location>
    </subcellularLocation>
</comment>
<name>S3CGH6_GLAL2</name>
<evidence type="ECO:0000256" key="3">
    <source>
        <dbReference type="ARBA" id="ARBA00022705"/>
    </source>
</evidence>
<feature type="compositionally biased region" description="Basic and acidic residues" evidence="5">
    <location>
        <begin position="64"/>
        <end position="79"/>
    </location>
</feature>
<dbReference type="Proteomes" id="UP000016922">
    <property type="component" value="Unassembled WGS sequence"/>
</dbReference>
<evidence type="ECO:0000256" key="5">
    <source>
        <dbReference type="SAM" id="MobiDB-lite"/>
    </source>
</evidence>
<dbReference type="EMBL" id="KE145373">
    <property type="protein sequence ID" value="EPE24354.1"/>
    <property type="molecule type" value="Genomic_DNA"/>
</dbReference>
<feature type="region of interest" description="Disordered" evidence="5">
    <location>
        <begin position="60"/>
        <end position="97"/>
    </location>
</feature>
<dbReference type="eggNOG" id="ENOG502QPSW">
    <property type="taxonomic scope" value="Eukaryota"/>
</dbReference>
<dbReference type="PANTHER" id="PTHR17598:SF13">
    <property type="entry name" value="DNA POLYMERASE DELTA SUBUNIT 3"/>
    <property type="match status" value="1"/>
</dbReference>
<dbReference type="RefSeq" id="XP_008088442.1">
    <property type="nucleotide sequence ID" value="XM_008090251.1"/>
</dbReference>
<dbReference type="KEGG" id="glz:GLAREA_08206"/>
<dbReference type="HOGENOM" id="CLU_047736_0_0_1"/>
<evidence type="ECO:0000256" key="1">
    <source>
        <dbReference type="ARBA" id="ARBA00004123"/>
    </source>
</evidence>
<dbReference type="GO" id="GO:0006297">
    <property type="term" value="P:nucleotide-excision repair, DNA gap filling"/>
    <property type="evidence" value="ECO:0007669"/>
    <property type="project" value="TreeGrafter"/>
</dbReference>
<dbReference type="GO" id="GO:0043625">
    <property type="term" value="C:delta DNA polymerase complex"/>
    <property type="evidence" value="ECO:0007669"/>
    <property type="project" value="InterPro"/>
</dbReference>
<evidence type="ECO:0000313" key="7">
    <source>
        <dbReference type="Proteomes" id="UP000016922"/>
    </source>
</evidence>
<feature type="compositionally biased region" description="Basic and acidic residues" evidence="5">
    <location>
        <begin position="347"/>
        <end position="375"/>
    </location>
</feature>
<dbReference type="InterPro" id="IPR019038">
    <property type="entry name" value="POLD3"/>
</dbReference>
<reference evidence="6 7" key="1">
    <citation type="journal article" date="2013" name="BMC Genomics">
        <title>Genomics-driven discovery of the pneumocandin biosynthetic gene cluster in the fungus Glarea lozoyensis.</title>
        <authorList>
            <person name="Chen L."/>
            <person name="Yue Q."/>
            <person name="Zhang X."/>
            <person name="Xiang M."/>
            <person name="Wang C."/>
            <person name="Li S."/>
            <person name="Che Y."/>
            <person name="Ortiz-Lopez F.J."/>
            <person name="Bills G.F."/>
            <person name="Liu X."/>
            <person name="An Z."/>
        </authorList>
    </citation>
    <scope>NUCLEOTIDE SEQUENCE [LARGE SCALE GENOMIC DNA]</scope>
    <source>
        <strain evidence="7">ATCC 20868 / MF5171</strain>
    </source>
</reference>
<dbReference type="GeneID" id="19467255"/>
<dbReference type="AlphaFoldDB" id="S3CGH6"/>
<feature type="region of interest" description="Disordered" evidence="5">
    <location>
        <begin position="180"/>
        <end position="454"/>
    </location>
</feature>
<feature type="compositionally biased region" description="Basic and acidic residues" evidence="5">
    <location>
        <begin position="395"/>
        <end position="408"/>
    </location>
</feature>
<dbReference type="OrthoDB" id="514823at2759"/>
<feature type="compositionally biased region" description="Low complexity" evidence="5">
    <location>
        <begin position="86"/>
        <end position="96"/>
    </location>
</feature>
<dbReference type="GO" id="GO:0003887">
    <property type="term" value="F:DNA-directed DNA polymerase activity"/>
    <property type="evidence" value="ECO:0007669"/>
    <property type="project" value="TreeGrafter"/>
</dbReference>
<keyword evidence="4" id="KW-0539">Nucleus</keyword>
<proteinExistence type="predicted"/>
<dbReference type="GO" id="GO:0006271">
    <property type="term" value="P:DNA strand elongation involved in DNA replication"/>
    <property type="evidence" value="ECO:0007669"/>
    <property type="project" value="TreeGrafter"/>
</dbReference>
<dbReference type="Pfam" id="PF09507">
    <property type="entry name" value="CDC27"/>
    <property type="match status" value="1"/>
</dbReference>
<feature type="compositionally biased region" description="Basic and acidic residues" evidence="5">
    <location>
        <begin position="320"/>
        <end position="340"/>
    </location>
</feature>
<keyword evidence="3" id="KW-0235">DNA replication</keyword>
<feature type="compositionally biased region" description="Basic and acidic residues" evidence="5">
    <location>
        <begin position="201"/>
        <end position="222"/>
    </location>
</feature>
<evidence type="ECO:0000256" key="2">
    <source>
        <dbReference type="ARBA" id="ARBA00017589"/>
    </source>
</evidence>
<dbReference type="PANTHER" id="PTHR17598">
    <property type="entry name" value="DNA POLYMERASE DELTA SUBUNIT 3"/>
    <property type="match status" value="1"/>
</dbReference>
<evidence type="ECO:0000313" key="6">
    <source>
        <dbReference type="EMBL" id="EPE24354.1"/>
    </source>
</evidence>
<keyword evidence="7" id="KW-1185">Reference proteome</keyword>
<accession>S3CGH6</accession>
<evidence type="ECO:0000256" key="4">
    <source>
        <dbReference type="ARBA" id="ARBA00023242"/>
    </source>
</evidence>
<feature type="compositionally biased region" description="Low complexity" evidence="5">
    <location>
        <begin position="284"/>
        <end position="299"/>
    </location>
</feature>
<protein>
    <recommendedName>
        <fullName evidence="2">DNA polymerase delta subunit 3</fullName>
    </recommendedName>
</protein>
<feature type="compositionally biased region" description="Basic and acidic residues" evidence="5">
    <location>
        <begin position="232"/>
        <end position="244"/>
    </location>
</feature>
<organism evidence="6 7">
    <name type="scientific">Glarea lozoyensis (strain ATCC 20868 / MF5171)</name>
    <dbReference type="NCBI Taxonomy" id="1116229"/>
    <lineage>
        <taxon>Eukaryota</taxon>
        <taxon>Fungi</taxon>
        <taxon>Dikarya</taxon>
        <taxon>Ascomycota</taxon>
        <taxon>Pezizomycotina</taxon>
        <taxon>Leotiomycetes</taxon>
        <taxon>Helotiales</taxon>
        <taxon>Helotiaceae</taxon>
        <taxon>Glarea</taxon>
    </lineage>
</organism>